<keyword evidence="2" id="KW-0805">Transcription regulation</keyword>
<dbReference type="InterPro" id="IPR039420">
    <property type="entry name" value="WalR-like"/>
</dbReference>
<dbReference type="InterPro" id="IPR001867">
    <property type="entry name" value="OmpR/PhoB-type_DNA-bd"/>
</dbReference>
<dbReference type="STRING" id="235985.SAMN05414137_102317"/>
<dbReference type="PROSITE" id="PS51755">
    <property type="entry name" value="OMPR_PHOB"/>
    <property type="match status" value="1"/>
</dbReference>
<protein>
    <submittedName>
        <fullName evidence="7">Transcriptional regulatory protein, C terminal</fullName>
    </submittedName>
</protein>
<dbReference type="eggNOG" id="COG0745">
    <property type="taxonomic scope" value="Bacteria"/>
</dbReference>
<dbReference type="CDD" id="cd00383">
    <property type="entry name" value="trans_reg_C"/>
    <property type="match status" value="1"/>
</dbReference>
<reference evidence="8" key="1">
    <citation type="submission" date="2016-10" db="EMBL/GenBank/DDBJ databases">
        <authorList>
            <person name="Varghese N."/>
        </authorList>
    </citation>
    <scope>NUCLEOTIDE SEQUENCE [LARGE SCALE GENOMIC DNA]</scope>
    <source>
        <strain evidence="8">DSM 45096 / BCRC 16803 / CGMCC 4.1857 / CIP 109030 / JCM 12277 / KCTC 19219 / NBRC 100920 / 33214</strain>
    </source>
</reference>
<evidence type="ECO:0000259" key="6">
    <source>
        <dbReference type="PROSITE" id="PS51755"/>
    </source>
</evidence>
<dbReference type="EMBL" id="FOAZ01000002">
    <property type="protein sequence ID" value="SEK52689.1"/>
    <property type="molecule type" value="Genomic_DNA"/>
</dbReference>
<dbReference type="GO" id="GO:0005829">
    <property type="term" value="C:cytosol"/>
    <property type="evidence" value="ECO:0007669"/>
    <property type="project" value="TreeGrafter"/>
</dbReference>
<name>A0A1H7HQZ6_STRJI</name>
<dbReference type="PANTHER" id="PTHR48111:SF4">
    <property type="entry name" value="DNA-BINDING DUAL TRANSCRIPTIONAL REGULATOR OMPR"/>
    <property type="match status" value="1"/>
</dbReference>
<dbReference type="SMART" id="SM00862">
    <property type="entry name" value="Trans_reg_C"/>
    <property type="match status" value="1"/>
</dbReference>
<accession>A0A1H7HQZ6</accession>
<dbReference type="InterPro" id="IPR016032">
    <property type="entry name" value="Sig_transdc_resp-reg_C-effctor"/>
</dbReference>
<gene>
    <name evidence="7" type="ORF">SAMN05414137_102317</name>
</gene>
<evidence type="ECO:0000256" key="3">
    <source>
        <dbReference type="ARBA" id="ARBA00023125"/>
    </source>
</evidence>
<dbReference type="Proteomes" id="UP000183015">
    <property type="component" value="Unassembled WGS sequence"/>
</dbReference>
<evidence type="ECO:0000256" key="5">
    <source>
        <dbReference type="PROSITE-ProRule" id="PRU01091"/>
    </source>
</evidence>
<keyword evidence="8" id="KW-1185">Reference proteome</keyword>
<organism evidence="7 8">
    <name type="scientific">Streptacidiphilus jiangxiensis</name>
    <dbReference type="NCBI Taxonomy" id="235985"/>
    <lineage>
        <taxon>Bacteria</taxon>
        <taxon>Bacillati</taxon>
        <taxon>Actinomycetota</taxon>
        <taxon>Actinomycetes</taxon>
        <taxon>Kitasatosporales</taxon>
        <taxon>Streptomycetaceae</taxon>
        <taxon>Streptacidiphilus</taxon>
    </lineage>
</organism>
<dbReference type="SUPFAM" id="SSF46894">
    <property type="entry name" value="C-terminal effector domain of the bipartite response regulators"/>
    <property type="match status" value="1"/>
</dbReference>
<dbReference type="PANTHER" id="PTHR48111">
    <property type="entry name" value="REGULATOR OF RPOS"/>
    <property type="match status" value="1"/>
</dbReference>
<evidence type="ECO:0000313" key="7">
    <source>
        <dbReference type="EMBL" id="SEK52689.1"/>
    </source>
</evidence>
<dbReference type="OrthoDB" id="8927943at2"/>
<dbReference type="GO" id="GO:0006355">
    <property type="term" value="P:regulation of DNA-templated transcription"/>
    <property type="evidence" value="ECO:0007669"/>
    <property type="project" value="InterPro"/>
</dbReference>
<keyword evidence="1" id="KW-0597">Phosphoprotein</keyword>
<dbReference type="Gene3D" id="1.10.10.10">
    <property type="entry name" value="Winged helix-like DNA-binding domain superfamily/Winged helix DNA-binding domain"/>
    <property type="match status" value="1"/>
</dbReference>
<keyword evidence="4" id="KW-0804">Transcription</keyword>
<evidence type="ECO:0000313" key="8">
    <source>
        <dbReference type="Proteomes" id="UP000183015"/>
    </source>
</evidence>
<dbReference type="AlphaFoldDB" id="A0A1H7HQZ6"/>
<dbReference type="Pfam" id="PF00486">
    <property type="entry name" value="Trans_reg_C"/>
    <property type="match status" value="1"/>
</dbReference>
<proteinExistence type="predicted"/>
<keyword evidence="3 5" id="KW-0238">DNA-binding</keyword>
<sequence>MSVSYARTRVRRLHPALTGPTAHLVVGSLVVDGLVVDGLGRIAVVDGRPLRLTRREFDLLSYLVEHRRCVFTRRQLLRAVWEQPSSFGDARTVDVHIARLRTKLGSAHRACLVTVRGVGYKYDPGSATRPAPAGV</sequence>
<evidence type="ECO:0000256" key="2">
    <source>
        <dbReference type="ARBA" id="ARBA00023015"/>
    </source>
</evidence>
<feature type="DNA-binding region" description="OmpR/PhoB-type" evidence="5">
    <location>
        <begin position="26"/>
        <end position="124"/>
    </location>
</feature>
<dbReference type="GO" id="GO:0032993">
    <property type="term" value="C:protein-DNA complex"/>
    <property type="evidence" value="ECO:0007669"/>
    <property type="project" value="TreeGrafter"/>
</dbReference>
<dbReference type="GO" id="GO:0000156">
    <property type="term" value="F:phosphorelay response regulator activity"/>
    <property type="evidence" value="ECO:0007669"/>
    <property type="project" value="TreeGrafter"/>
</dbReference>
<feature type="domain" description="OmpR/PhoB-type" evidence="6">
    <location>
        <begin position="26"/>
        <end position="124"/>
    </location>
</feature>
<evidence type="ECO:0000256" key="4">
    <source>
        <dbReference type="ARBA" id="ARBA00023163"/>
    </source>
</evidence>
<dbReference type="InterPro" id="IPR036388">
    <property type="entry name" value="WH-like_DNA-bd_sf"/>
</dbReference>
<evidence type="ECO:0000256" key="1">
    <source>
        <dbReference type="ARBA" id="ARBA00022553"/>
    </source>
</evidence>
<dbReference type="GO" id="GO:0000976">
    <property type="term" value="F:transcription cis-regulatory region binding"/>
    <property type="evidence" value="ECO:0007669"/>
    <property type="project" value="TreeGrafter"/>
</dbReference>
<dbReference type="RefSeq" id="WP_052439147.1">
    <property type="nucleotide sequence ID" value="NZ_BBPN01000033.1"/>
</dbReference>